<dbReference type="InterPro" id="IPR015168">
    <property type="entry name" value="SsuA/THI5"/>
</dbReference>
<dbReference type="Pfam" id="PF09084">
    <property type="entry name" value="NMT1"/>
    <property type="match status" value="1"/>
</dbReference>
<evidence type="ECO:0000256" key="3">
    <source>
        <dbReference type="ARBA" id="ARBA00022448"/>
    </source>
</evidence>
<keyword evidence="8" id="KW-1185">Reference proteome</keyword>
<gene>
    <name evidence="7" type="ORF">GCM10022255_070430</name>
</gene>
<reference evidence="8" key="1">
    <citation type="journal article" date="2019" name="Int. J. Syst. Evol. Microbiol.">
        <title>The Global Catalogue of Microorganisms (GCM) 10K type strain sequencing project: providing services to taxonomists for standard genome sequencing and annotation.</title>
        <authorList>
            <consortium name="The Broad Institute Genomics Platform"/>
            <consortium name="The Broad Institute Genome Sequencing Center for Infectious Disease"/>
            <person name="Wu L."/>
            <person name="Ma J."/>
        </authorList>
    </citation>
    <scope>NUCLEOTIDE SEQUENCE [LARGE SCALE GENOMIC DNA]</scope>
    <source>
        <strain evidence="8">JCM 17441</strain>
    </source>
</reference>
<evidence type="ECO:0000313" key="7">
    <source>
        <dbReference type="EMBL" id="GAA4256672.1"/>
    </source>
</evidence>
<dbReference type="RefSeq" id="WP_345133647.1">
    <property type="nucleotide sequence ID" value="NZ_BAABAT010000025.1"/>
</dbReference>
<protein>
    <submittedName>
        <fullName evidence="7">Aliphatic sulfonate ABC transporter substrate-binding protein</fullName>
    </submittedName>
</protein>
<comment type="subcellular location">
    <subcellularLocation>
        <location evidence="1">Periplasm</location>
    </subcellularLocation>
</comment>
<dbReference type="NCBIfam" id="TIGR01728">
    <property type="entry name" value="SsuA_fam"/>
    <property type="match status" value="1"/>
</dbReference>
<dbReference type="PANTHER" id="PTHR30024:SF47">
    <property type="entry name" value="TAURINE-BINDING PERIPLASMIC PROTEIN"/>
    <property type="match status" value="1"/>
</dbReference>
<name>A0ABP8DIH5_9ACTN</name>
<evidence type="ECO:0000256" key="5">
    <source>
        <dbReference type="SAM" id="SignalP"/>
    </source>
</evidence>
<evidence type="ECO:0000256" key="2">
    <source>
        <dbReference type="ARBA" id="ARBA00010742"/>
    </source>
</evidence>
<feature type="domain" description="SsuA/THI5-like" evidence="6">
    <location>
        <begin position="53"/>
        <end position="255"/>
    </location>
</feature>
<sequence>MTTRRAFMGLFAASAVAAVAGCSDDKDKSGSSGTQKITFGYIGDYNGSSLPAIAQQQKLWQKYGLDATLKVFTTGPVQIQAMQTGDLDFGYIGPGAFWLPASGQAKIVAINTLGGADRVIAQPGITSMQQLRGKKVGVPEGTSGDMILTLALQAAGMTNKDIQRVPMDAATLASAFGAKQIDGAGFWYPAIASIKKSVPDLVEIAADETFQDKVQFPNAYVAANKAVNDRPDVTKKVIQVLREATDYRAAHGDEAIAAVAELTKQPLDAVKADAGLNKAMTTQELDQATKDGTVEKWLAAMGDFFVSAGKLKEKADPGSYYLGDLWTGAAAK</sequence>
<dbReference type="PROSITE" id="PS51257">
    <property type="entry name" value="PROKAR_LIPOPROTEIN"/>
    <property type="match status" value="1"/>
</dbReference>
<keyword evidence="4 5" id="KW-0732">Signal</keyword>
<evidence type="ECO:0000313" key="8">
    <source>
        <dbReference type="Proteomes" id="UP001500620"/>
    </source>
</evidence>
<proteinExistence type="inferred from homology"/>
<dbReference type="InterPro" id="IPR010067">
    <property type="entry name" value="ABC_SsuA_sub-bd"/>
</dbReference>
<accession>A0ABP8DIH5</accession>
<evidence type="ECO:0000259" key="6">
    <source>
        <dbReference type="Pfam" id="PF09084"/>
    </source>
</evidence>
<dbReference type="EMBL" id="BAABAT010000025">
    <property type="protein sequence ID" value="GAA4256672.1"/>
    <property type="molecule type" value="Genomic_DNA"/>
</dbReference>
<evidence type="ECO:0000256" key="1">
    <source>
        <dbReference type="ARBA" id="ARBA00004418"/>
    </source>
</evidence>
<dbReference type="Gene3D" id="3.40.190.10">
    <property type="entry name" value="Periplasmic binding protein-like II"/>
    <property type="match status" value="2"/>
</dbReference>
<feature type="chain" id="PRO_5045559081" evidence="5">
    <location>
        <begin position="18"/>
        <end position="332"/>
    </location>
</feature>
<dbReference type="PANTHER" id="PTHR30024">
    <property type="entry name" value="ALIPHATIC SULFONATES-BINDING PROTEIN-RELATED"/>
    <property type="match status" value="1"/>
</dbReference>
<keyword evidence="3" id="KW-0813">Transport</keyword>
<feature type="signal peptide" evidence="5">
    <location>
        <begin position="1"/>
        <end position="17"/>
    </location>
</feature>
<dbReference type="Proteomes" id="UP001500620">
    <property type="component" value="Unassembled WGS sequence"/>
</dbReference>
<dbReference type="SUPFAM" id="SSF53850">
    <property type="entry name" value="Periplasmic binding protein-like II"/>
    <property type="match status" value="1"/>
</dbReference>
<comment type="caution">
    <text evidence="7">The sequence shown here is derived from an EMBL/GenBank/DDBJ whole genome shotgun (WGS) entry which is preliminary data.</text>
</comment>
<evidence type="ECO:0000256" key="4">
    <source>
        <dbReference type="ARBA" id="ARBA00022729"/>
    </source>
</evidence>
<comment type="similarity">
    <text evidence="2">Belongs to the bacterial solute-binding protein SsuA/TauA family.</text>
</comment>
<organism evidence="7 8">
    <name type="scientific">Dactylosporangium darangshiense</name>
    <dbReference type="NCBI Taxonomy" id="579108"/>
    <lineage>
        <taxon>Bacteria</taxon>
        <taxon>Bacillati</taxon>
        <taxon>Actinomycetota</taxon>
        <taxon>Actinomycetes</taxon>
        <taxon>Micromonosporales</taxon>
        <taxon>Micromonosporaceae</taxon>
        <taxon>Dactylosporangium</taxon>
    </lineage>
</organism>